<dbReference type="InterPro" id="IPR036116">
    <property type="entry name" value="FN3_sf"/>
</dbReference>
<dbReference type="PANTHER" id="PTHR48267">
    <property type="entry name" value="CUPREDOXIN SUPERFAMILY PROTEIN"/>
    <property type="match status" value="1"/>
</dbReference>
<dbReference type="InterPro" id="IPR008972">
    <property type="entry name" value="Cupredoxin"/>
</dbReference>
<evidence type="ECO:0000259" key="3">
    <source>
        <dbReference type="PROSITE" id="PS50853"/>
    </source>
</evidence>
<organism evidence="4">
    <name type="scientific">Dehalogenimonas sp. 4OHTPN</name>
    <dbReference type="NCBI Taxonomy" id="3166643"/>
    <lineage>
        <taxon>Bacteria</taxon>
        <taxon>Bacillati</taxon>
        <taxon>Chloroflexota</taxon>
        <taxon>Dehalococcoidia</taxon>
        <taxon>Dehalococcoidales</taxon>
        <taxon>Dehalococcoidaceae</taxon>
        <taxon>Dehalogenimonas</taxon>
    </lineage>
</organism>
<proteinExistence type="inferred from homology"/>
<dbReference type="SUPFAM" id="SSF49373">
    <property type="entry name" value="Invasin/intimin cell-adhesion fragments"/>
    <property type="match status" value="2"/>
</dbReference>
<sequence length="1540" mass="163364">MPAPRRRMSTNIFRRRMREAGSGATPTSLSSVIAQPAKPREVTRRQYLQMAAGTAGLLGYSIAARKVVQGAEQVTNPVYRNKITHEERMAAAARANETLAEAGQLTPKNGGSLIAQAIPLAANPGPGDVPDYFSITVPNWAYSPPIRKFVDRLPGLGPGAANGLGQYIPIANPDKLTYPGSDYYEISLREYNEKLHSDLPPTRLRGYVQTNNGTDAGGTLNNVAPAPIHYLGPLIIAQKDRAVRIRFTNQLPTGAGGNLFIPVDEAMMGAGLGPMGGTEIYTQNRAVIHLHGADAPWISDGTPHQWITPAGETTSYPDGASVLYSGVPDMPAPGPGQYNYYYPNQMSARLMFYHDHALGITRLNVYVGMAAGYIIQDPVEAELVNSGIIPADQIPLIVQDKTFVDAPMIPSTDPTWNWGVTPGTAHDGDLWMGHVYNPAQNPWAPDNSGINPMGRWHYAPWFWPPATNLLVGPQPNPYYDSVNPANTPWEAPFIPGAPHPAMQMESFQDTMLVNGTAFPYVEVDPKSYRLRVLNACNDRFVNLQMYEADPAGYAIDATGASVPPGTGFGTEVKTVIAAPYPNDPTWPQNFEFGNATWPVDGRDGGVPDWNTAGPPWIVIGTEGGFLPMPAVVPQRPVDWNVDVTMFNAGIVNSFSLALGPAERADVIVDFSAFAGKTLIVYNDAPAPFPAPDPRLDYYTGSPDMAAAGGYTYPANANTTLPGHGPNTRTVMQIRVKNIAPAAPYNVAALNEAWASNAAHPGVFERTQPKLIVPNAVHNDAYRVDNGNGTFSPRAGATSFPADTYVRIFQNSHTFKTISGQQMTLPLQPKAIQDEMGEAYDPVYGRMSGMLGLELPNTVAGAANFMLYPYASPPVEVLKDSMVPLSEPMPGDGTQLWKITHNGVDTHPIHFHLFNVQVINRVAWDGFLSLPHPTERGWKETLRVSPLEDTIVALRPVAPQLPFKVPNSIRPIDATMPLGETLIGPPGGFFDPTGNPITITNQMVNFGWEYVIHCHILGHEEMDMMHGVCFAVAPDAPTNVTATVLDNPKRVSLSWTNPAVNATGFKIERATDAGFTANLVTRTVGMVTTFEDTEIENAITYFYRVTALNTVGSTIPGFPTATAESAPTVAGAQSTGVAQTRMVTVCPTSVSPAKTITVTASLKQLPGLTDVVRAGMPVLFNYIFHKLESGTTESGTATINTDAAGKAVLAVAAPNEKATVVVDAIFNGDANLQPSSNMSTIAVVPFIQTVLTASNAAGVVTFHLADSYGNAIAGQDLSFLTTAGTLSAGAAATDTSGNAQVVLSGVNSAVISASFGGFVNASGWSYQPSQARITAEIAASGPAITRIVTTSADSVSPGQNINMTAQLQTLPAQAPVNIAGLSITFNYVFYKLESGTTQNGSVVATTNASGVATLSVPAPNEKSTVVIDAVFFGDANRLASSHMGIIAVVPFIQTVITGSTSAGVITFHLADQYGNPLVGRTLSFLTTAGTLSSATGLTSAGGDVAVALSGAPGVVSASFGGYQSPAGWSYQPTQCRITVTP</sequence>
<dbReference type="Gene3D" id="2.60.40.420">
    <property type="entry name" value="Cupredoxins - blue copper proteins"/>
    <property type="match status" value="3"/>
</dbReference>
<dbReference type="CDD" id="cd00063">
    <property type="entry name" value="FN3"/>
    <property type="match status" value="1"/>
</dbReference>
<feature type="compositionally biased region" description="Basic residues" evidence="2">
    <location>
        <begin position="1"/>
        <end position="17"/>
    </location>
</feature>
<dbReference type="InterPro" id="IPR045087">
    <property type="entry name" value="Cu-oxidase_fam"/>
</dbReference>
<dbReference type="InterPro" id="IPR008964">
    <property type="entry name" value="Invasin/intimin_cell_adhesion"/>
</dbReference>
<dbReference type="PANTHER" id="PTHR48267:SF1">
    <property type="entry name" value="BILIRUBIN OXIDASE"/>
    <property type="match status" value="1"/>
</dbReference>
<name>A0AAU8GC42_9CHLR</name>
<protein>
    <submittedName>
        <fullName evidence="4">Laccase</fullName>
    </submittedName>
</protein>
<accession>A0AAU8GC42</accession>
<dbReference type="InterPro" id="IPR013783">
    <property type="entry name" value="Ig-like_fold"/>
</dbReference>
<evidence type="ECO:0000256" key="2">
    <source>
        <dbReference type="SAM" id="MobiDB-lite"/>
    </source>
</evidence>
<reference evidence="4" key="1">
    <citation type="submission" date="2024-06" db="EMBL/GenBank/DDBJ databases">
        <title>A Novel Isolate, Dehalogenimonas sp. Strain 4OHTPN, Dechlorinates Aromatic 4 Hydroxy chlorothalonil by a Novel Reductive Dehalogenase.</title>
        <authorList>
            <person name="Liu G."/>
        </authorList>
    </citation>
    <scope>NUCLEOTIDE SEQUENCE</scope>
    <source>
        <strain evidence="4">4OHTPN</strain>
    </source>
</reference>
<dbReference type="PROSITE" id="PS50853">
    <property type="entry name" value="FN3"/>
    <property type="match status" value="1"/>
</dbReference>
<dbReference type="RefSeq" id="WP_353714546.1">
    <property type="nucleotide sequence ID" value="NZ_CP159307.1"/>
</dbReference>
<dbReference type="SUPFAM" id="SSF49503">
    <property type="entry name" value="Cupredoxins"/>
    <property type="match status" value="3"/>
</dbReference>
<dbReference type="InterPro" id="IPR003961">
    <property type="entry name" value="FN3_dom"/>
</dbReference>
<dbReference type="Gene3D" id="2.60.40.10">
    <property type="entry name" value="Immunoglobulins"/>
    <property type="match status" value="3"/>
</dbReference>
<evidence type="ECO:0000256" key="1">
    <source>
        <dbReference type="ARBA" id="ARBA00010609"/>
    </source>
</evidence>
<dbReference type="SUPFAM" id="SSF49265">
    <property type="entry name" value="Fibronectin type III"/>
    <property type="match status" value="1"/>
</dbReference>
<feature type="domain" description="Fibronectin type-III" evidence="3">
    <location>
        <begin position="1035"/>
        <end position="1127"/>
    </location>
</feature>
<dbReference type="EMBL" id="CP159307">
    <property type="protein sequence ID" value="XCH33305.1"/>
    <property type="molecule type" value="Genomic_DNA"/>
</dbReference>
<comment type="similarity">
    <text evidence="1">Belongs to the multicopper oxidase family.</text>
</comment>
<feature type="region of interest" description="Disordered" evidence="2">
    <location>
        <begin position="1"/>
        <end position="30"/>
    </location>
</feature>
<evidence type="ECO:0000313" key="4">
    <source>
        <dbReference type="EMBL" id="XCH33305.1"/>
    </source>
</evidence>
<dbReference type="SMART" id="SM00060">
    <property type="entry name" value="FN3"/>
    <property type="match status" value="1"/>
</dbReference>
<dbReference type="CDD" id="cd13844">
    <property type="entry name" value="CuRO_1_BOD_CotA_like"/>
    <property type="match status" value="1"/>
</dbReference>
<gene>
    <name evidence="4" type="ORF">ABV300_00060</name>
</gene>